<comment type="caution">
    <text evidence="2">The sequence shown here is derived from an EMBL/GenBank/DDBJ whole genome shotgun (WGS) entry which is preliminary data.</text>
</comment>
<accession>A0ABT1THZ1</accession>
<feature type="transmembrane region" description="Helical" evidence="1">
    <location>
        <begin position="67"/>
        <end position="84"/>
    </location>
</feature>
<dbReference type="Proteomes" id="UP001524499">
    <property type="component" value="Unassembled WGS sequence"/>
</dbReference>
<dbReference type="RefSeq" id="WP_256602947.1">
    <property type="nucleotide sequence ID" value="NZ_JANIBJ010000023.1"/>
</dbReference>
<proteinExistence type="predicted"/>
<sequence length="139" mass="15135">MMEVIALGRQSAWSGPLNKWLCEPGNRPPIPTVLDSFAAAGVFEWLLAIGIPSFLCLAFLSTSKSRNSLLIWLPVLALHLAIRVDALGESFRPWGACGLHRDGVFGALLLDILLVVVTVFGSVIWIAWGVIATQRRKNA</sequence>
<name>A0ABT1THZ1_9GAMM</name>
<keyword evidence="1" id="KW-0472">Membrane</keyword>
<keyword evidence="3" id="KW-1185">Reference proteome</keyword>
<evidence type="ECO:0000256" key="1">
    <source>
        <dbReference type="SAM" id="Phobius"/>
    </source>
</evidence>
<gene>
    <name evidence="2" type="ORF">NP590_13205</name>
</gene>
<organism evidence="2 3">
    <name type="scientific">Methylomonas subterranea</name>
    <dbReference type="NCBI Taxonomy" id="2952225"/>
    <lineage>
        <taxon>Bacteria</taxon>
        <taxon>Pseudomonadati</taxon>
        <taxon>Pseudomonadota</taxon>
        <taxon>Gammaproteobacteria</taxon>
        <taxon>Methylococcales</taxon>
        <taxon>Methylococcaceae</taxon>
        <taxon>Methylomonas</taxon>
    </lineage>
</organism>
<protein>
    <submittedName>
        <fullName evidence="2">Uncharacterized protein</fullName>
    </submittedName>
</protein>
<feature type="transmembrane region" description="Helical" evidence="1">
    <location>
        <begin position="104"/>
        <end position="131"/>
    </location>
</feature>
<dbReference type="EMBL" id="JANIBJ010000023">
    <property type="protein sequence ID" value="MCQ8105068.1"/>
    <property type="molecule type" value="Genomic_DNA"/>
</dbReference>
<evidence type="ECO:0000313" key="3">
    <source>
        <dbReference type="Proteomes" id="UP001524499"/>
    </source>
</evidence>
<keyword evidence="1" id="KW-1133">Transmembrane helix</keyword>
<reference evidence="2 3" key="1">
    <citation type="submission" date="2022-07" db="EMBL/GenBank/DDBJ databases">
        <title>Methylomonas rivi sp. nov., Methylomonas rosea sp. nov., Methylomonas aureus sp. nov. and Methylomonas subterranea sp. nov., four novel methanotrophs isolated from a freshwater creek and the deep terrestrial subsurface.</title>
        <authorList>
            <person name="Abin C."/>
            <person name="Sankaranarayanan K."/>
            <person name="Garner C."/>
            <person name="Sindelar R."/>
            <person name="Kotary K."/>
            <person name="Garner R."/>
            <person name="Barclay S."/>
            <person name="Lawson P."/>
            <person name="Krumholz L."/>
        </authorList>
    </citation>
    <scope>NUCLEOTIDE SEQUENCE [LARGE SCALE GENOMIC DNA]</scope>
    <source>
        <strain evidence="2 3">SURF-2</strain>
    </source>
</reference>
<evidence type="ECO:0000313" key="2">
    <source>
        <dbReference type="EMBL" id="MCQ8105068.1"/>
    </source>
</evidence>
<feature type="transmembrane region" description="Helical" evidence="1">
    <location>
        <begin position="37"/>
        <end position="60"/>
    </location>
</feature>
<keyword evidence="1" id="KW-0812">Transmembrane</keyword>